<dbReference type="InterPro" id="IPR019634">
    <property type="entry name" value="Uncharacterised_Ycf49"/>
</dbReference>
<evidence type="ECO:0000313" key="4">
    <source>
        <dbReference type="Proteomes" id="UP000247498"/>
    </source>
</evidence>
<dbReference type="FunCoup" id="A0A2V0P1Q1">
    <property type="interactions" value="507"/>
</dbReference>
<dbReference type="STRING" id="307507.A0A2V0P1Q1"/>
<reference evidence="3 4" key="1">
    <citation type="journal article" date="2018" name="Sci. Rep.">
        <title>Raphidocelis subcapitata (=Pseudokirchneriella subcapitata) provides an insight into genome evolution and environmental adaptations in the Sphaeropleales.</title>
        <authorList>
            <person name="Suzuki S."/>
            <person name="Yamaguchi H."/>
            <person name="Nakajima N."/>
            <person name="Kawachi M."/>
        </authorList>
    </citation>
    <scope>NUCLEOTIDE SEQUENCE [LARGE SCALE GENOMIC DNA]</scope>
    <source>
        <strain evidence="3 4">NIES-35</strain>
    </source>
</reference>
<feature type="transmembrane region" description="Helical" evidence="2">
    <location>
        <begin position="126"/>
        <end position="149"/>
    </location>
</feature>
<name>A0A2V0P1Q1_9CHLO</name>
<feature type="transmembrane region" description="Helical" evidence="2">
    <location>
        <begin position="86"/>
        <end position="106"/>
    </location>
</feature>
<keyword evidence="2" id="KW-1133">Transmembrane helix</keyword>
<keyword evidence="2" id="KW-0472">Membrane</keyword>
<accession>A0A2V0P1Q1</accession>
<feature type="region of interest" description="Disordered" evidence="1">
    <location>
        <begin position="21"/>
        <end position="84"/>
    </location>
</feature>
<evidence type="ECO:0000256" key="2">
    <source>
        <dbReference type="SAM" id="Phobius"/>
    </source>
</evidence>
<proteinExistence type="predicted"/>
<dbReference type="InParanoid" id="A0A2V0P1Q1"/>
<dbReference type="PANTHER" id="PTHR33833:SF3">
    <property type="entry name" value="YCF49-LIKE PROTEIN"/>
    <property type="match status" value="1"/>
</dbReference>
<evidence type="ECO:0000313" key="3">
    <source>
        <dbReference type="EMBL" id="GBF92852.1"/>
    </source>
</evidence>
<feature type="transmembrane region" description="Helical" evidence="2">
    <location>
        <begin position="186"/>
        <end position="208"/>
    </location>
</feature>
<dbReference type="OrthoDB" id="196633at2759"/>
<evidence type="ECO:0000256" key="1">
    <source>
        <dbReference type="SAM" id="MobiDB-lite"/>
    </source>
</evidence>
<dbReference type="AlphaFoldDB" id="A0A2V0P1Q1"/>
<gene>
    <name evidence="3" type="ORF">Rsub_05471</name>
</gene>
<keyword evidence="4" id="KW-1185">Reference proteome</keyword>
<sequence>MPCPNPGSLAARRAVAVATPQLARQQRPAGLVQRVAGAAQRARAQTPPQEAAPQRQQQVQQQVQVQQQQQREQGETTQQQRRRPRLAAGGLAAFGAAAAVSAALAACPEARAAGLIAEPANALSLPTWAIHVSSVAEWLIAIGLFWRYAEVSGNPRWKGMSWAMLPALGSAMSACTWHFFYNSPDLDFMVAMQAALTVIGNATCWLAAYRIYAAAKAQPGA</sequence>
<feature type="transmembrane region" description="Helical" evidence="2">
    <location>
        <begin position="161"/>
        <end position="180"/>
    </location>
</feature>
<dbReference type="EMBL" id="BDRX01000035">
    <property type="protein sequence ID" value="GBF92852.1"/>
    <property type="molecule type" value="Genomic_DNA"/>
</dbReference>
<feature type="compositionally biased region" description="Low complexity" evidence="1">
    <location>
        <begin position="33"/>
        <end position="79"/>
    </location>
</feature>
<organism evidence="3 4">
    <name type="scientific">Raphidocelis subcapitata</name>
    <dbReference type="NCBI Taxonomy" id="307507"/>
    <lineage>
        <taxon>Eukaryota</taxon>
        <taxon>Viridiplantae</taxon>
        <taxon>Chlorophyta</taxon>
        <taxon>core chlorophytes</taxon>
        <taxon>Chlorophyceae</taxon>
        <taxon>CS clade</taxon>
        <taxon>Sphaeropleales</taxon>
        <taxon>Selenastraceae</taxon>
        <taxon>Raphidocelis</taxon>
    </lineage>
</organism>
<dbReference type="PANTHER" id="PTHR33833">
    <property type="entry name" value="NUCLEOLAR-LIKE PROTEIN-RELATED"/>
    <property type="match status" value="1"/>
</dbReference>
<dbReference type="Pfam" id="PF10693">
    <property type="entry name" value="DUF2499"/>
    <property type="match status" value="1"/>
</dbReference>
<protein>
    <submittedName>
        <fullName evidence="3">Ycf49</fullName>
    </submittedName>
</protein>
<dbReference type="Proteomes" id="UP000247498">
    <property type="component" value="Unassembled WGS sequence"/>
</dbReference>
<keyword evidence="2" id="KW-0812">Transmembrane</keyword>
<comment type="caution">
    <text evidence="3">The sequence shown here is derived from an EMBL/GenBank/DDBJ whole genome shotgun (WGS) entry which is preliminary data.</text>
</comment>